<keyword evidence="2" id="KW-1185">Reference proteome</keyword>
<reference evidence="2" key="1">
    <citation type="journal article" date="2019" name="Int. J. Syst. Evol. Microbiol.">
        <title>The Global Catalogue of Microorganisms (GCM) 10K type strain sequencing project: providing services to taxonomists for standard genome sequencing and annotation.</title>
        <authorList>
            <consortium name="The Broad Institute Genomics Platform"/>
            <consortium name="The Broad Institute Genome Sequencing Center for Infectious Disease"/>
            <person name="Wu L."/>
            <person name="Ma J."/>
        </authorList>
    </citation>
    <scope>NUCLEOTIDE SEQUENCE [LARGE SCALE GENOMIC DNA]</scope>
    <source>
        <strain evidence="2">CGMCC 4.7304</strain>
    </source>
</reference>
<dbReference type="RefSeq" id="WP_390320836.1">
    <property type="nucleotide sequence ID" value="NZ_JBHSPB010000027.1"/>
</dbReference>
<evidence type="ECO:0000313" key="1">
    <source>
        <dbReference type="EMBL" id="MFC5724374.1"/>
    </source>
</evidence>
<dbReference type="InterPro" id="IPR028961">
    <property type="entry name" value="Imm21"/>
</dbReference>
<gene>
    <name evidence="1" type="ORF">ACFP1Z_29895</name>
</gene>
<accession>A0ABW0ZB66</accession>
<proteinExistence type="predicted"/>
<name>A0ABW0ZB66_9ACTN</name>
<comment type="caution">
    <text evidence="1">The sequence shown here is derived from an EMBL/GenBank/DDBJ whole genome shotgun (WGS) entry which is preliminary data.</text>
</comment>
<dbReference type="Proteomes" id="UP001596083">
    <property type="component" value="Unassembled WGS sequence"/>
</dbReference>
<sequence>MDHSSRTVSRSNTKSSGWVESLGGPLVAVPVSVLTEWGGCSENWGEESAPLEDYDRACAVEGWAGLLDVGRSGAQALVLADEPATTRYLPEQRVFVRWLASGSESELLAAAQAVLADPGIEWEDVGIWETDGPAVLMDATTPGAELNEEYPDGGLPEQAPVALPAGRWRVRTGYAKSEFASVGVVQLLPETPY</sequence>
<dbReference type="Pfam" id="PF15589">
    <property type="entry name" value="Imm21"/>
    <property type="match status" value="1"/>
</dbReference>
<organism evidence="1 2">
    <name type="scientific">Streptomyces gamaensis</name>
    <dbReference type="NCBI Taxonomy" id="1763542"/>
    <lineage>
        <taxon>Bacteria</taxon>
        <taxon>Bacillati</taxon>
        <taxon>Actinomycetota</taxon>
        <taxon>Actinomycetes</taxon>
        <taxon>Kitasatosporales</taxon>
        <taxon>Streptomycetaceae</taxon>
        <taxon>Streptomyces</taxon>
    </lineage>
</organism>
<dbReference type="EMBL" id="JBHSPB010000027">
    <property type="protein sequence ID" value="MFC5724374.1"/>
    <property type="molecule type" value="Genomic_DNA"/>
</dbReference>
<evidence type="ECO:0000313" key="2">
    <source>
        <dbReference type="Proteomes" id="UP001596083"/>
    </source>
</evidence>
<protein>
    <submittedName>
        <fullName evidence="1">Imm21 family immunity protein</fullName>
    </submittedName>
</protein>